<reference evidence="1" key="1">
    <citation type="submission" date="2020-12" db="EMBL/GenBank/DDBJ databases">
        <authorList>
            <person name="Iha C."/>
        </authorList>
    </citation>
    <scope>NUCLEOTIDE SEQUENCE</scope>
</reference>
<dbReference type="OrthoDB" id="4644at2759"/>
<comment type="caution">
    <text evidence="1">The sequence shown here is derived from an EMBL/GenBank/DDBJ whole genome shotgun (WGS) entry which is preliminary data.</text>
</comment>
<evidence type="ECO:0000313" key="2">
    <source>
        <dbReference type="Proteomes" id="UP000708148"/>
    </source>
</evidence>
<dbReference type="EMBL" id="CAJHUC010001773">
    <property type="protein sequence ID" value="CAD7702289.1"/>
    <property type="molecule type" value="Genomic_DNA"/>
</dbReference>
<evidence type="ECO:0000313" key="1">
    <source>
        <dbReference type="EMBL" id="CAD7702289.1"/>
    </source>
</evidence>
<accession>A0A8S1J4B7</accession>
<name>A0A8S1J4B7_9CHLO</name>
<proteinExistence type="predicted"/>
<gene>
    <name evidence="1" type="ORF">OSTQU699_LOCUS7646</name>
</gene>
<dbReference type="Proteomes" id="UP000708148">
    <property type="component" value="Unassembled WGS sequence"/>
</dbReference>
<dbReference type="AlphaFoldDB" id="A0A8S1J4B7"/>
<sequence>MASGHLKTSERRNSGMHVCPSPPFRFMCAVALCQCSRRSKVCLRFALPLQTCTQLCTGARAVTPMEEALWFWLPCRLCNLDIISRVAQVICFAFHDSNLMLESCSKAKEQRKIVTLFYLD</sequence>
<protein>
    <submittedName>
        <fullName evidence="1">Uncharacterized protein</fullName>
    </submittedName>
</protein>
<keyword evidence="2" id="KW-1185">Reference proteome</keyword>
<organism evidence="1 2">
    <name type="scientific">Ostreobium quekettii</name>
    <dbReference type="NCBI Taxonomy" id="121088"/>
    <lineage>
        <taxon>Eukaryota</taxon>
        <taxon>Viridiplantae</taxon>
        <taxon>Chlorophyta</taxon>
        <taxon>core chlorophytes</taxon>
        <taxon>Ulvophyceae</taxon>
        <taxon>TCBD clade</taxon>
        <taxon>Bryopsidales</taxon>
        <taxon>Ostreobineae</taxon>
        <taxon>Ostreobiaceae</taxon>
        <taxon>Ostreobium</taxon>
    </lineage>
</organism>